<feature type="transmembrane region" description="Helical" evidence="1">
    <location>
        <begin position="104"/>
        <end position="126"/>
    </location>
</feature>
<name>A0A852TQX4_9ACTN</name>
<dbReference type="EMBL" id="JACCCC010000001">
    <property type="protein sequence ID" value="NYE46796.1"/>
    <property type="molecule type" value="Genomic_DNA"/>
</dbReference>
<keyword evidence="3" id="KW-1185">Reference proteome</keyword>
<sequence>MGYRQPVRVSLAHYGLLWLGYHLGHLRSRTRPAEETVRGAALRICGAATATASFVLAGVDRVRPRPLGDGALLLLAALTGIGALAVAGPLGIALAHWMMTSPDAAPPMGAVVVVGVALLGLLYLVFASKGGRRVSRENADG</sequence>
<accession>A0A852TQX4</accession>
<dbReference type="Proteomes" id="UP000589036">
    <property type="component" value="Unassembled WGS sequence"/>
</dbReference>
<feature type="transmembrane region" description="Helical" evidence="1">
    <location>
        <begin position="71"/>
        <end position="98"/>
    </location>
</feature>
<dbReference type="AlphaFoldDB" id="A0A852TQX4"/>
<proteinExistence type="predicted"/>
<keyword evidence="1" id="KW-1133">Transmembrane helix</keyword>
<dbReference type="RefSeq" id="WP_179642843.1">
    <property type="nucleotide sequence ID" value="NZ_BAAAYY010000033.1"/>
</dbReference>
<protein>
    <submittedName>
        <fullName evidence="2">Uncharacterized protein</fullName>
    </submittedName>
</protein>
<evidence type="ECO:0000313" key="3">
    <source>
        <dbReference type="Proteomes" id="UP000589036"/>
    </source>
</evidence>
<organism evidence="2 3">
    <name type="scientific">Spinactinospora alkalitolerans</name>
    <dbReference type="NCBI Taxonomy" id="687207"/>
    <lineage>
        <taxon>Bacteria</taxon>
        <taxon>Bacillati</taxon>
        <taxon>Actinomycetota</taxon>
        <taxon>Actinomycetes</taxon>
        <taxon>Streptosporangiales</taxon>
        <taxon>Nocardiopsidaceae</taxon>
        <taxon>Spinactinospora</taxon>
    </lineage>
</organism>
<evidence type="ECO:0000256" key="1">
    <source>
        <dbReference type="SAM" id="Phobius"/>
    </source>
</evidence>
<keyword evidence="1" id="KW-0812">Transmembrane</keyword>
<evidence type="ECO:0000313" key="2">
    <source>
        <dbReference type="EMBL" id="NYE46796.1"/>
    </source>
</evidence>
<reference evidence="2 3" key="1">
    <citation type="submission" date="2020-07" db="EMBL/GenBank/DDBJ databases">
        <title>Sequencing the genomes of 1000 actinobacteria strains.</title>
        <authorList>
            <person name="Klenk H.-P."/>
        </authorList>
    </citation>
    <scope>NUCLEOTIDE SEQUENCE [LARGE SCALE GENOMIC DNA]</scope>
    <source>
        <strain evidence="2 3">CXB654</strain>
    </source>
</reference>
<keyword evidence="1" id="KW-0472">Membrane</keyword>
<feature type="transmembrane region" description="Helical" evidence="1">
    <location>
        <begin position="40"/>
        <end position="59"/>
    </location>
</feature>
<comment type="caution">
    <text evidence="2">The sequence shown here is derived from an EMBL/GenBank/DDBJ whole genome shotgun (WGS) entry which is preliminary data.</text>
</comment>
<gene>
    <name evidence="2" type="ORF">HDA32_001916</name>
</gene>